<dbReference type="KEGG" id="mrob:HH214_07445"/>
<dbReference type="EMBL" id="CP051682">
    <property type="protein sequence ID" value="QJD95717.1"/>
    <property type="molecule type" value="Genomic_DNA"/>
</dbReference>
<dbReference type="AlphaFoldDB" id="A0A7L5E034"/>
<reference evidence="3 4" key="1">
    <citation type="submission" date="2020-04" db="EMBL/GenBank/DDBJ databases">
        <title>Genome sequencing of novel species.</title>
        <authorList>
            <person name="Heo J."/>
            <person name="Kim S.-J."/>
            <person name="Kim J.-S."/>
            <person name="Hong S.-B."/>
            <person name="Kwon S.-W."/>
        </authorList>
    </citation>
    <scope>NUCLEOTIDE SEQUENCE [LARGE SCALE GENOMIC DNA]</scope>
    <source>
        <strain evidence="3 4">F39-2</strain>
    </source>
</reference>
<accession>A0A7L5E034</accession>
<dbReference type="RefSeq" id="WP_169606724.1">
    <property type="nucleotide sequence ID" value="NZ_CP051682.1"/>
</dbReference>
<keyword evidence="2" id="KW-0812">Transmembrane</keyword>
<gene>
    <name evidence="3" type="ORF">HH214_07445</name>
</gene>
<organism evidence="3 4">
    <name type="scientific">Mucilaginibacter robiniae</name>
    <dbReference type="NCBI Taxonomy" id="2728022"/>
    <lineage>
        <taxon>Bacteria</taxon>
        <taxon>Pseudomonadati</taxon>
        <taxon>Bacteroidota</taxon>
        <taxon>Sphingobacteriia</taxon>
        <taxon>Sphingobacteriales</taxon>
        <taxon>Sphingobacteriaceae</taxon>
        <taxon>Mucilaginibacter</taxon>
    </lineage>
</organism>
<name>A0A7L5E034_9SPHI</name>
<feature type="region of interest" description="Disordered" evidence="1">
    <location>
        <begin position="177"/>
        <end position="196"/>
    </location>
</feature>
<evidence type="ECO:0000256" key="2">
    <source>
        <dbReference type="SAM" id="Phobius"/>
    </source>
</evidence>
<keyword evidence="2" id="KW-0472">Membrane</keyword>
<evidence type="ECO:0000313" key="3">
    <source>
        <dbReference type="EMBL" id="QJD95717.1"/>
    </source>
</evidence>
<feature type="transmembrane region" description="Helical" evidence="2">
    <location>
        <begin position="202"/>
        <end position="220"/>
    </location>
</feature>
<keyword evidence="4" id="KW-1185">Reference proteome</keyword>
<proteinExistence type="predicted"/>
<evidence type="ECO:0000313" key="4">
    <source>
        <dbReference type="Proteomes" id="UP000503278"/>
    </source>
</evidence>
<evidence type="ECO:0000256" key="1">
    <source>
        <dbReference type="SAM" id="MobiDB-lite"/>
    </source>
</evidence>
<feature type="compositionally biased region" description="Basic and acidic residues" evidence="1">
    <location>
        <begin position="183"/>
        <end position="195"/>
    </location>
</feature>
<keyword evidence="2" id="KW-1133">Transmembrane helix</keyword>
<dbReference type="Proteomes" id="UP000503278">
    <property type="component" value="Chromosome"/>
</dbReference>
<sequence>MNFAEYQSRVIKDYRQKKAKNSLIFTIPHPTTARIRNACIDVLETRFERKDESFIRRYFKVGVNNDFILAVKKLGVDKYRPLINFLNEESKSTDVMNIELLAWLIDFPERPHQWNYTPIHTDDVQATPVGSSVSAELEEVSNPPITSSSDPSVIHPVPEEAKAVAEIEAVKMVVPPTDEPEVEERSKNHSQEKVGKTLKKKAQQYGVAIVLILMLVAVVLRRKYEKPITMKPVVSLITGRNGCVIWVEDHYQAASCEQQIKGLFTPCLDSGTVAHLSKITRPDTITTKAFGHVWYVKIKGQLTYYTAPGFDPVYRDLRLKPLTLYIYNKYLFHYADKTSEQMSVFQQIKDWLTFWNESKHN</sequence>
<protein>
    <submittedName>
        <fullName evidence="3">Uncharacterized protein</fullName>
    </submittedName>
</protein>